<dbReference type="AlphaFoldDB" id="A0A9Q3UPG3"/>
<organism evidence="6 7">
    <name type="scientific">Alloalcanivorax marinus</name>
    <dbReference type="NCBI Taxonomy" id="1177169"/>
    <lineage>
        <taxon>Bacteria</taxon>
        <taxon>Pseudomonadati</taxon>
        <taxon>Pseudomonadota</taxon>
        <taxon>Gammaproteobacteria</taxon>
        <taxon>Oceanospirillales</taxon>
        <taxon>Alcanivoracaceae</taxon>
        <taxon>Alloalcanivorax</taxon>
    </lineage>
</organism>
<dbReference type="InterPro" id="IPR001647">
    <property type="entry name" value="HTH_TetR"/>
</dbReference>
<evidence type="ECO:0000256" key="1">
    <source>
        <dbReference type="ARBA" id="ARBA00023015"/>
    </source>
</evidence>
<dbReference type="Pfam" id="PF00440">
    <property type="entry name" value="TetR_N"/>
    <property type="match status" value="1"/>
</dbReference>
<name>A0A9Q3UPG3_9GAMM</name>
<dbReference type="Gene3D" id="1.10.357.10">
    <property type="entry name" value="Tetracycline Repressor, domain 2"/>
    <property type="match status" value="1"/>
</dbReference>
<dbReference type="GO" id="GO:0003700">
    <property type="term" value="F:DNA-binding transcription factor activity"/>
    <property type="evidence" value="ECO:0007669"/>
    <property type="project" value="TreeGrafter"/>
</dbReference>
<dbReference type="PANTHER" id="PTHR30055:SF234">
    <property type="entry name" value="HTH-TYPE TRANSCRIPTIONAL REGULATOR BETI"/>
    <property type="match status" value="1"/>
</dbReference>
<evidence type="ECO:0000259" key="5">
    <source>
        <dbReference type="PROSITE" id="PS50977"/>
    </source>
</evidence>
<dbReference type="SUPFAM" id="SSF48498">
    <property type="entry name" value="Tetracyclin repressor-like, C-terminal domain"/>
    <property type="match status" value="1"/>
</dbReference>
<keyword evidence="3" id="KW-0804">Transcription</keyword>
<dbReference type="Gene3D" id="1.10.10.60">
    <property type="entry name" value="Homeodomain-like"/>
    <property type="match status" value="1"/>
</dbReference>
<feature type="DNA-binding region" description="H-T-H motif" evidence="4">
    <location>
        <begin position="36"/>
        <end position="55"/>
    </location>
</feature>
<evidence type="ECO:0000313" key="6">
    <source>
        <dbReference type="EMBL" id="MCC4309079.1"/>
    </source>
</evidence>
<dbReference type="PRINTS" id="PR00455">
    <property type="entry name" value="HTHTETR"/>
</dbReference>
<evidence type="ECO:0000256" key="3">
    <source>
        <dbReference type="ARBA" id="ARBA00023163"/>
    </source>
</evidence>
<keyword evidence="2 4" id="KW-0238">DNA-binding</keyword>
<dbReference type="PANTHER" id="PTHR30055">
    <property type="entry name" value="HTH-TYPE TRANSCRIPTIONAL REGULATOR RUTR"/>
    <property type="match status" value="1"/>
</dbReference>
<dbReference type="InterPro" id="IPR009057">
    <property type="entry name" value="Homeodomain-like_sf"/>
</dbReference>
<evidence type="ECO:0000256" key="4">
    <source>
        <dbReference type="PROSITE-ProRule" id="PRU00335"/>
    </source>
</evidence>
<dbReference type="InterPro" id="IPR050109">
    <property type="entry name" value="HTH-type_TetR-like_transc_reg"/>
</dbReference>
<dbReference type="Proteomes" id="UP001108027">
    <property type="component" value="Unassembled WGS sequence"/>
</dbReference>
<proteinExistence type="predicted"/>
<evidence type="ECO:0000313" key="7">
    <source>
        <dbReference type="Proteomes" id="UP001108027"/>
    </source>
</evidence>
<dbReference type="SUPFAM" id="SSF46689">
    <property type="entry name" value="Homeodomain-like"/>
    <property type="match status" value="1"/>
</dbReference>
<feature type="domain" description="HTH tetR-type" evidence="5">
    <location>
        <begin position="13"/>
        <end position="73"/>
    </location>
</feature>
<dbReference type="PROSITE" id="PS50977">
    <property type="entry name" value="HTH_TETR_2"/>
    <property type="match status" value="1"/>
</dbReference>
<sequence length="194" mass="20929">MADVKTRESILSSSTEDAILSAAAEVLERGGVAALTTRAVCEAAGVKSPTLYHYFGDKDGLASALVRRGWAEFMARKRAAPDTDDPMALLRNGWDQAVDFALKRPALHALYAAQLRIQPELANEAYALMRGRVQRLVDRGVFKVAVDEAARAVWAGCNGVLALTGRGLSRREIEATSDLLFDAVVARLSVANRS</sequence>
<reference evidence="6" key="1">
    <citation type="submission" date="2021-10" db="EMBL/GenBank/DDBJ databases">
        <title>The diversity and Nitrogen Metabolism of Culturable Nitrate-Utilizing Bacteria Within the Oxygen Minimum Zone of the Changjiang (Yangtze River)Estuary.</title>
        <authorList>
            <person name="Zhang D."/>
            <person name="Zheng J."/>
            <person name="Liu S."/>
            <person name="He W."/>
        </authorList>
    </citation>
    <scope>NUCLEOTIDE SEQUENCE</scope>
    <source>
        <strain evidence="6">FXH-223</strain>
    </source>
</reference>
<dbReference type="RefSeq" id="WP_228234028.1">
    <property type="nucleotide sequence ID" value="NZ_JAJGNA010000012.1"/>
</dbReference>
<keyword evidence="7" id="KW-1185">Reference proteome</keyword>
<gene>
    <name evidence="6" type="ORF">LL252_10900</name>
</gene>
<accession>A0A9Q3UPG3</accession>
<dbReference type="InterPro" id="IPR036271">
    <property type="entry name" value="Tet_transcr_reg_TetR-rel_C_sf"/>
</dbReference>
<keyword evidence="1" id="KW-0805">Transcription regulation</keyword>
<comment type="caution">
    <text evidence="6">The sequence shown here is derived from an EMBL/GenBank/DDBJ whole genome shotgun (WGS) entry which is preliminary data.</text>
</comment>
<evidence type="ECO:0000256" key="2">
    <source>
        <dbReference type="ARBA" id="ARBA00023125"/>
    </source>
</evidence>
<dbReference type="EMBL" id="JAJGNA010000012">
    <property type="protein sequence ID" value="MCC4309079.1"/>
    <property type="molecule type" value="Genomic_DNA"/>
</dbReference>
<dbReference type="GO" id="GO:0000976">
    <property type="term" value="F:transcription cis-regulatory region binding"/>
    <property type="evidence" value="ECO:0007669"/>
    <property type="project" value="TreeGrafter"/>
</dbReference>
<protein>
    <submittedName>
        <fullName evidence="6">TetR/AcrR family transcriptional regulator</fullName>
    </submittedName>
</protein>